<sequence length="135" mass="15333">MKIISFFFYINIIFLLLPRISFADEIPEWVLMPDINGYSYCAAGSAPKNSNISLQKKIARMNTLAELSKAVEISISNELEVKKTVESRNNKQTNIEKDMTTSSRQRSNTVISDAVEIDSFLDNNTGILYLRMCIK</sequence>
<evidence type="ECO:0000313" key="1">
    <source>
        <dbReference type="EMBL" id="USF23355.1"/>
    </source>
</evidence>
<dbReference type="RefSeq" id="WP_023276422.1">
    <property type="nucleotide sequence ID" value="NZ_CP097562.1"/>
</dbReference>
<evidence type="ECO:0000313" key="2">
    <source>
        <dbReference type="Proteomes" id="UP000017429"/>
    </source>
</evidence>
<reference evidence="1" key="1">
    <citation type="journal article" date="2014" name="Genome Announc.">
        <title>Draft genome sequences of the altered schaedler flora, a defined bacterial community from gnotobiotic mice.</title>
        <authorList>
            <person name="Wannemuehler M.J."/>
            <person name="Overstreet A.M."/>
            <person name="Ward D.V."/>
            <person name="Phillips G.J."/>
        </authorList>
    </citation>
    <scope>NUCLEOTIDE SEQUENCE</scope>
    <source>
        <strain evidence="1">ASF457</strain>
    </source>
</reference>
<dbReference type="EMBL" id="CP097562">
    <property type="protein sequence ID" value="USF23355.1"/>
    <property type="molecule type" value="Genomic_DNA"/>
</dbReference>
<reference evidence="1" key="3">
    <citation type="submission" date="2022-06" db="EMBL/GenBank/DDBJ databases">
        <title>Resources to Facilitate Use of the Altered Schaedler Flora (ASF) Mouse Model to Study Microbiome Function.</title>
        <authorList>
            <person name="Proctor A."/>
            <person name="Parvinroo S."/>
            <person name="Richie T."/>
            <person name="Jia X."/>
            <person name="Lee S.T.M."/>
            <person name="Karp P.D."/>
            <person name="Paley S."/>
            <person name="Kostic A.D."/>
            <person name="Pierre J.F."/>
            <person name="Wannemuehler M.J."/>
            <person name="Phillips G.J."/>
        </authorList>
    </citation>
    <scope>NUCLEOTIDE SEQUENCE</scope>
    <source>
        <strain evidence="1">ASF457</strain>
    </source>
</reference>
<dbReference type="Proteomes" id="UP000017429">
    <property type="component" value="Chromosome"/>
</dbReference>
<protein>
    <submittedName>
        <fullName evidence="1">Uncharacterized protein</fullName>
    </submittedName>
</protein>
<reference evidence="1" key="2">
    <citation type="submission" date="2022-05" db="EMBL/GenBank/DDBJ databases">
        <authorList>
            <person name="Proctor A.L."/>
            <person name="Phillips G.J."/>
            <person name="Wannemuehler M.J."/>
        </authorList>
    </citation>
    <scope>NUCLEOTIDE SEQUENCE</scope>
    <source>
        <strain evidence="1">ASF457</strain>
    </source>
</reference>
<proteinExistence type="predicted"/>
<accession>V2RIY3</accession>
<name>V2RIY3_9BACT</name>
<dbReference type="KEGG" id="msch:N508_000413"/>
<gene>
    <name evidence="1" type="ORF">N508_000413</name>
</gene>
<dbReference type="AlphaFoldDB" id="V2RIY3"/>
<organism evidence="1 2">
    <name type="scientific">Mucispirillum schaedleri ASF457</name>
    <dbReference type="NCBI Taxonomy" id="1379858"/>
    <lineage>
        <taxon>Bacteria</taxon>
        <taxon>Pseudomonadati</taxon>
        <taxon>Deferribacterota</taxon>
        <taxon>Deferribacteres</taxon>
        <taxon>Deferribacterales</taxon>
        <taxon>Mucispirillaceae</taxon>
        <taxon>Mucispirillum</taxon>
    </lineage>
</organism>
<keyword evidence="2" id="KW-1185">Reference proteome</keyword>